<dbReference type="NCBIfam" id="NF033546">
    <property type="entry name" value="transpos_IS21"/>
    <property type="match status" value="1"/>
</dbReference>
<name>A0A6J4HWX2_9ACTN</name>
<feature type="domain" description="Integrase catalytic" evidence="3">
    <location>
        <begin position="105"/>
        <end position="276"/>
    </location>
</feature>
<evidence type="ECO:0000256" key="2">
    <source>
        <dbReference type="SAM" id="MobiDB-lite"/>
    </source>
</evidence>
<dbReference type="PROSITE" id="PS50994">
    <property type="entry name" value="INTEGRASE"/>
    <property type="match status" value="1"/>
</dbReference>
<dbReference type="InterPro" id="IPR036397">
    <property type="entry name" value="RNaseH_sf"/>
</dbReference>
<dbReference type="EMBL" id="CADCTB010000087">
    <property type="protein sequence ID" value="CAA9233917.1"/>
    <property type="molecule type" value="Genomic_DNA"/>
</dbReference>
<dbReference type="Pfam" id="PF22483">
    <property type="entry name" value="Mu-transpos_C_2"/>
    <property type="match status" value="1"/>
</dbReference>
<evidence type="ECO:0000259" key="3">
    <source>
        <dbReference type="PROSITE" id="PS50994"/>
    </source>
</evidence>
<dbReference type="GO" id="GO:0003676">
    <property type="term" value="F:nucleic acid binding"/>
    <property type="evidence" value="ECO:0007669"/>
    <property type="project" value="InterPro"/>
</dbReference>
<dbReference type="InterPro" id="IPR054353">
    <property type="entry name" value="IstA-like_C"/>
</dbReference>
<accession>A0A6J4HWX2</accession>
<organism evidence="4">
    <name type="scientific">uncultured Acidimicrobiales bacterium</name>
    <dbReference type="NCBI Taxonomy" id="310071"/>
    <lineage>
        <taxon>Bacteria</taxon>
        <taxon>Bacillati</taxon>
        <taxon>Actinomycetota</taxon>
        <taxon>Acidimicrobiia</taxon>
        <taxon>Acidimicrobiales</taxon>
        <taxon>environmental samples</taxon>
    </lineage>
</organism>
<sequence>MDINAAYREVGSYRAAATLCGTTPKTVRRAVAAAEAEATGPAPAVAHNYDTVADIVAERVAKTNGLISAKRLLPSARAAGYGGSARNFRRLVAKVKRAWRADHHRGRRPGVWAPGDMLVIDWGQIGSLSAFCAVLAWSRVRFVCFADNQRAETTLAALAACFEALGGVPRTVLSDRMGCLKGGTVAGVVVPTSDYVRFANHYSFRPDFCQGADPESKGLVENLVGYVKSDLMVPEELTVADLAAANAAGMTWATEVNGQLHSEIFAVPAERLLVEAPLLGALPSLRARTGKLVIRKVDRLSCVRFGSARYSVPTRHIGRQVEVRVADGTVDVIVLGAVVASHRLVAPGEASVDDDHYGGPRPAPQRPVRPKTPAEKAFCALGPVAESFIKAAAASGITSLAGDLDELAGMEAAHGRAALLAALERAVAFGRFRAHDVRSIMTAGAGVARPTAPGEALILALPSVPTRPLSDYAIGDEQP</sequence>
<dbReference type="SUPFAM" id="SSF53098">
    <property type="entry name" value="Ribonuclease H-like"/>
    <property type="match status" value="1"/>
</dbReference>
<dbReference type="InterPro" id="IPR001584">
    <property type="entry name" value="Integrase_cat-core"/>
</dbReference>
<dbReference type="PANTHER" id="PTHR35004">
    <property type="entry name" value="TRANSPOSASE RV3428C-RELATED"/>
    <property type="match status" value="1"/>
</dbReference>
<evidence type="ECO:0000313" key="4">
    <source>
        <dbReference type="EMBL" id="CAA9233917.1"/>
    </source>
</evidence>
<dbReference type="AlphaFoldDB" id="A0A6J4HWX2"/>
<dbReference type="GO" id="GO:0015074">
    <property type="term" value="P:DNA integration"/>
    <property type="evidence" value="ECO:0007669"/>
    <property type="project" value="InterPro"/>
</dbReference>
<proteinExistence type="inferred from homology"/>
<feature type="region of interest" description="Disordered" evidence="2">
    <location>
        <begin position="350"/>
        <end position="370"/>
    </location>
</feature>
<dbReference type="InterPro" id="IPR012337">
    <property type="entry name" value="RNaseH-like_sf"/>
</dbReference>
<dbReference type="Gene3D" id="3.30.420.10">
    <property type="entry name" value="Ribonuclease H-like superfamily/Ribonuclease H"/>
    <property type="match status" value="1"/>
</dbReference>
<gene>
    <name evidence="4" type="ORF">AVDCRST_MAG10-1304</name>
</gene>
<protein>
    <submittedName>
        <fullName evidence="4">Transposase</fullName>
    </submittedName>
</protein>
<dbReference type="PANTHER" id="PTHR35004:SF6">
    <property type="entry name" value="TRANSPOSASE"/>
    <property type="match status" value="1"/>
</dbReference>
<reference evidence="4" key="1">
    <citation type="submission" date="2020-02" db="EMBL/GenBank/DDBJ databases">
        <authorList>
            <person name="Meier V. D."/>
        </authorList>
    </citation>
    <scope>NUCLEOTIDE SEQUENCE</scope>
    <source>
        <strain evidence="4">AVDCRST_MAG10</strain>
    </source>
</reference>
<comment type="similarity">
    <text evidence="1">Belongs to the transposase IS21/IS408/IS1162 family.</text>
</comment>
<evidence type="ECO:0000256" key="1">
    <source>
        <dbReference type="ARBA" id="ARBA00009277"/>
    </source>
</evidence>